<evidence type="ECO:0008006" key="4">
    <source>
        <dbReference type="Google" id="ProtNLM"/>
    </source>
</evidence>
<comment type="caution">
    <text evidence="2">The sequence shown here is derived from an EMBL/GenBank/DDBJ whole genome shotgun (WGS) entry which is preliminary data.</text>
</comment>
<evidence type="ECO:0000313" key="3">
    <source>
        <dbReference type="Proteomes" id="UP001055101"/>
    </source>
</evidence>
<feature type="compositionally biased region" description="Basic residues" evidence="1">
    <location>
        <begin position="121"/>
        <end position="130"/>
    </location>
</feature>
<dbReference type="SUPFAM" id="SSF141371">
    <property type="entry name" value="PilZ domain-like"/>
    <property type="match status" value="1"/>
</dbReference>
<name>A0ABQ4TQ20_9HYPH</name>
<sequence length="130" mass="14277">MEKSLERGNGSNAMITRAEERRDTTWIAMIRLDDGTEIPCTVKDVSKSGAKLGGPSNCLLPETFRFRVLGRDFVCSVKLAWRRGEYAGVVIEQVGKLKPPAVQEPAAAPPQATPDGNKVLQARRSRFSGY</sequence>
<evidence type="ECO:0000313" key="2">
    <source>
        <dbReference type="EMBL" id="GJE57460.1"/>
    </source>
</evidence>
<reference evidence="2" key="2">
    <citation type="submission" date="2021-08" db="EMBL/GenBank/DDBJ databases">
        <authorList>
            <person name="Tani A."/>
            <person name="Ola A."/>
            <person name="Ogura Y."/>
            <person name="Katsura K."/>
            <person name="Hayashi T."/>
        </authorList>
    </citation>
    <scope>NUCLEOTIDE SEQUENCE</scope>
    <source>
        <strain evidence="2">DSM 23674</strain>
    </source>
</reference>
<accession>A0ABQ4TQ20</accession>
<evidence type="ECO:0000256" key="1">
    <source>
        <dbReference type="SAM" id="MobiDB-lite"/>
    </source>
</evidence>
<reference evidence="2" key="1">
    <citation type="journal article" date="2021" name="Front. Microbiol.">
        <title>Comprehensive Comparative Genomics and Phenotyping of Methylobacterium Species.</title>
        <authorList>
            <person name="Alessa O."/>
            <person name="Ogura Y."/>
            <person name="Fujitani Y."/>
            <person name="Takami H."/>
            <person name="Hayashi T."/>
            <person name="Sahin N."/>
            <person name="Tani A."/>
        </authorList>
    </citation>
    <scope>NUCLEOTIDE SEQUENCE</scope>
    <source>
        <strain evidence="2">DSM 23674</strain>
    </source>
</reference>
<dbReference type="EMBL" id="BPRA01000024">
    <property type="protein sequence ID" value="GJE57460.1"/>
    <property type="molecule type" value="Genomic_DNA"/>
</dbReference>
<protein>
    <recommendedName>
        <fullName evidence="4">PilZ domain-containing protein</fullName>
    </recommendedName>
</protein>
<keyword evidence="3" id="KW-1185">Reference proteome</keyword>
<gene>
    <name evidence="2" type="ORF">EKPJFOCH_3976</name>
</gene>
<dbReference type="Proteomes" id="UP001055101">
    <property type="component" value="Unassembled WGS sequence"/>
</dbReference>
<organism evidence="2 3">
    <name type="scientific">Methylobacterium thuringiense</name>
    <dbReference type="NCBI Taxonomy" id="1003091"/>
    <lineage>
        <taxon>Bacteria</taxon>
        <taxon>Pseudomonadati</taxon>
        <taxon>Pseudomonadota</taxon>
        <taxon>Alphaproteobacteria</taxon>
        <taxon>Hyphomicrobiales</taxon>
        <taxon>Methylobacteriaceae</taxon>
        <taxon>Methylobacterium</taxon>
    </lineage>
</organism>
<dbReference type="RefSeq" id="WP_238232766.1">
    <property type="nucleotide sequence ID" value="NZ_BPRA01000024.1"/>
</dbReference>
<feature type="region of interest" description="Disordered" evidence="1">
    <location>
        <begin position="101"/>
        <end position="130"/>
    </location>
</feature>
<proteinExistence type="predicted"/>